<keyword evidence="4" id="KW-0732">Signal</keyword>
<dbReference type="PANTHER" id="PTHR47364:SF2">
    <property type="entry name" value="CYSTEINE PROTEINASE INHIBITOR 5"/>
    <property type="match status" value="1"/>
</dbReference>
<keyword evidence="2" id="KW-0646">Protease inhibitor</keyword>
<evidence type="ECO:0000313" key="7">
    <source>
        <dbReference type="Proteomes" id="UP000652761"/>
    </source>
</evidence>
<comment type="similarity">
    <text evidence="1">Belongs to the cystatin family. Phytocystatin subfamily.</text>
</comment>
<dbReference type="EMBL" id="NMUH01002186">
    <property type="protein sequence ID" value="MQL98423.1"/>
    <property type="molecule type" value="Genomic_DNA"/>
</dbReference>
<dbReference type="GO" id="GO:0004869">
    <property type="term" value="F:cysteine-type endopeptidase inhibitor activity"/>
    <property type="evidence" value="ECO:0007669"/>
    <property type="project" value="UniProtKB-KW"/>
</dbReference>
<keyword evidence="7" id="KW-1185">Reference proteome</keyword>
<feature type="chain" id="PRO_5032515629" description="Cystatin domain-containing protein" evidence="4">
    <location>
        <begin position="24"/>
        <end position="148"/>
    </location>
</feature>
<dbReference type="Gene3D" id="3.10.450.10">
    <property type="match status" value="1"/>
</dbReference>
<comment type="caution">
    <text evidence="6">The sequence shown here is derived from an EMBL/GenBank/DDBJ whole genome shotgun (WGS) entry which is preliminary data.</text>
</comment>
<keyword evidence="3" id="KW-0789">Thiol protease inhibitor</keyword>
<dbReference type="SUPFAM" id="SSF54403">
    <property type="entry name" value="Cystatin/monellin"/>
    <property type="match status" value="1"/>
</dbReference>
<feature type="signal peptide" evidence="4">
    <location>
        <begin position="1"/>
        <end position="23"/>
    </location>
</feature>
<evidence type="ECO:0000256" key="2">
    <source>
        <dbReference type="ARBA" id="ARBA00022690"/>
    </source>
</evidence>
<evidence type="ECO:0000256" key="3">
    <source>
        <dbReference type="ARBA" id="ARBA00022704"/>
    </source>
</evidence>
<dbReference type="OrthoDB" id="752087at2759"/>
<dbReference type="CDD" id="cd00042">
    <property type="entry name" value="CY"/>
    <property type="match status" value="1"/>
</dbReference>
<feature type="domain" description="Cystatin" evidence="5">
    <location>
        <begin position="39"/>
        <end position="138"/>
    </location>
</feature>
<organism evidence="6 7">
    <name type="scientific">Colocasia esculenta</name>
    <name type="common">Wild taro</name>
    <name type="synonym">Arum esculentum</name>
    <dbReference type="NCBI Taxonomy" id="4460"/>
    <lineage>
        <taxon>Eukaryota</taxon>
        <taxon>Viridiplantae</taxon>
        <taxon>Streptophyta</taxon>
        <taxon>Embryophyta</taxon>
        <taxon>Tracheophyta</taxon>
        <taxon>Spermatophyta</taxon>
        <taxon>Magnoliopsida</taxon>
        <taxon>Liliopsida</taxon>
        <taxon>Araceae</taxon>
        <taxon>Aroideae</taxon>
        <taxon>Colocasieae</taxon>
        <taxon>Colocasia</taxon>
    </lineage>
</organism>
<dbReference type="AlphaFoldDB" id="A0A843W290"/>
<evidence type="ECO:0000256" key="1">
    <source>
        <dbReference type="ARBA" id="ARBA00007233"/>
    </source>
</evidence>
<evidence type="ECO:0000313" key="6">
    <source>
        <dbReference type="EMBL" id="MQL98423.1"/>
    </source>
</evidence>
<dbReference type="PROSITE" id="PS00287">
    <property type="entry name" value="CYSTATIN"/>
    <property type="match status" value="1"/>
</dbReference>
<dbReference type="Proteomes" id="UP000652761">
    <property type="component" value="Unassembled WGS sequence"/>
</dbReference>
<dbReference type="PANTHER" id="PTHR47364">
    <property type="entry name" value="CYSTEINE PROTEINASE INHIBITOR 5"/>
    <property type="match status" value="1"/>
</dbReference>
<dbReference type="SMART" id="SM00043">
    <property type="entry name" value="CY"/>
    <property type="match status" value="1"/>
</dbReference>
<evidence type="ECO:0000256" key="4">
    <source>
        <dbReference type="SAM" id="SignalP"/>
    </source>
</evidence>
<dbReference type="InterPro" id="IPR000010">
    <property type="entry name" value="Cystatin_dom"/>
</dbReference>
<evidence type="ECO:0000259" key="5">
    <source>
        <dbReference type="SMART" id="SM00043"/>
    </source>
</evidence>
<name>A0A843W290_COLES</name>
<accession>A0A843W290</accession>
<gene>
    <name evidence="6" type="ORF">Taro_031139</name>
</gene>
<proteinExistence type="inferred from homology"/>
<protein>
    <recommendedName>
        <fullName evidence="5">Cystatin domain-containing protein</fullName>
    </recommendedName>
</protein>
<dbReference type="Pfam" id="PF16845">
    <property type="entry name" value="SQAPI"/>
    <property type="match status" value="1"/>
</dbReference>
<reference evidence="6" key="1">
    <citation type="submission" date="2017-07" db="EMBL/GenBank/DDBJ databases">
        <title>Taro Niue Genome Assembly and Annotation.</title>
        <authorList>
            <person name="Atibalentja N."/>
            <person name="Keating K."/>
            <person name="Fields C.J."/>
        </authorList>
    </citation>
    <scope>NUCLEOTIDE SEQUENCE</scope>
    <source>
        <strain evidence="6">Niue_2</strain>
        <tissue evidence="6">Leaf</tissue>
    </source>
</reference>
<dbReference type="InterPro" id="IPR018073">
    <property type="entry name" value="Prot_inh_cystat_CS"/>
</dbReference>
<sequence>MAMKAPSLLFPLLLLLLLAAAAARPSSTASDQGKWDGRSTLGGYRPIGNVNDPHVRELGQFAVDEHNRQSAGQSQLAFSRVVSGQQQVVAGMNYNLLVEAQGGGGGSGGAGPSTALYEAMVYERPAANVRTLLSFLPKAGGKKTSPAN</sequence>
<dbReference type="InterPro" id="IPR046350">
    <property type="entry name" value="Cystatin_sf"/>
</dbReference>